<gene>
    <name evidence="3" type="ORF">CRM82_03670</name>
</gene>
<dbReference type="GO" id="GO:0016491">
    <property type="term" value="F:oxidoreductase activity"/>
    <property type="evidence" value="ECO:0007669"/>
    <property type="project" value="InterPro"/>
</dbReference>
<evidence type="ECO:0000313" key="4">
    <source>
        <dbReference type="Proteomes" id="UP000220246"/>
    </source>
</evidence>
<dbReference type="OrthoDB" id="9814826at2"/>
<feature type="domain" description="FAD-binding FR-type" evidence="2">
    <location>
        <begin position="27"/>
        <end position="149"/>
    </location>
</feature>
<comment type="similarity">
    <text evidence="1">Belongs to the SIP oxidoreductase family.</text>
</comment>
<protein>
    <submittedName>
        <fullName evidence="3">Siderophore-interacting protein</fullName>
    </submittedName>
</protein>
<dbReference type="Pfam" id="PF08021">
    <property type="entry name" value="FAD_binding_9"/>
    <property type="match status" value="1"/>
</dbReference>
<comment type="caution">
    <text evidence="3">The sequence shown here is derived from an EMBL/GenBank/DDBJ whole genome shotgun (WGS) entry which is preliminary data.</text>
</comment>
<dbReference type="PANTHER" id="PTHR30157:SF0">
    <property type="entry name" value="NADPH-DEPENDENT FERRIC-CHELATE REDUCTASE"/>
    <property type="match status" value="1"/>
</dbReference>
<dbReference type="Gene3D" id="2.40.30.10">
    <property type="entry name" value="Translation factors"/>
    <property type="match status" value="1"/>
</dbReference>
<reference evidence="4" key="1">
    <citation type="submission" date="2017-09" db="EMBL/GenBank/DDBJ databases">
        <title>FDA dAtabase for Regulatory Grade micrObial Sequences (FDA-ARGOS): Supporting development and validation of Infectious Disease Dx tests.</title>
        <authorList>
            <person name="Minogue T."/>
            <person name="Wolcott M."/>
            <person name="Wasieloski L."/>
            <person name="Aguilar W."/>
            <person name="Moore D."/>
            <person name="Tallon L."/>
            <person name="Sadzewicz L."/>
            <person name="Ott S."/>
            <person name="Zhao X."/>
            <person name="Nagaraj S."/>
            <person name="Vavikolanu K."/>
            <person name="Aluvathingal J."/>
            <person name="Nadendla S."/>
            <person name="Sichtig H."/>
        </authorList>
    </citation>
    <scope>NUCLEOTIDE SEQUENCE [LARGE SCALE GENOMIC DNA]</scope>
    <source>
        <strain evidence="4">FDAARGOS_394</strain>
    </source>
</reference>
<dbReference type="InterPro" id="IPR013113">
    <property type="entry name" value="SIP_FAD-bd"/>
</dbReference>
<dbReference type="PROSITE" id="PS51384">
    <property type="entry name" value="FAD_FR"/>
    <property type="match status" value="1"/>
</dbReference>
<dbReference type="InterPro" id="IPR039374">
    <property type="entry name" value="SIP_fam"/>
</dbReference>
<dbReference type="STRING" id="1219032.GCA_001515545_02631"/>
<name>A0A2A7URD9_COMTR</name>
<organism evidence="3 4">
    <name type="scientific">Comamonas terrigena</name>
    <dbReference type="NCBI Taxonomy" id="32013"/>
    <lineage>
        <taxon>Bacteria</taxon>
        <taxon>Pseudomonadati</taxon>
        <taxon>Pseudomonadota</taxon>
        <taxon>Betaproteobacteria</taxon>
        <taxon>Burkholderiales</taxon>
        <taxon>Comamonadaceae</taxon>
        <taxon>Comamonas</taxon>
    </lineage>
</organism>
<sequence>MPTTDIAATGSTIPDTALRVERVRHVFAAHHLQLQSREVVSPGFVRITLAGADLTGFRSDGFDDHIKFLLPQPGQDKPNLPQMVDGRPHFDGERPVARDYTPVRWDAAKGQLVLEFALHDHGPAAEWARTAQIGQWAGVAGPRGSMVIPAGFAWHWLLGDDSALPAVERRLAELPATARVTVRLKVAAADRRPLPSAAQVDLQWVDDLAEAAAALPLPSEDGYIWAAGEHNDMAALRTVFKDKGASLKRMRISAYWKRGQADHHEELVQE</sequence>
<dbReference type="RefSeq" id="WP_066538777.1">
    <property type="nucleotide sequence ID" value="NZ_DALZQJ010000015.1"/>
</dbReference>
<dbReference type="Proteomes" id="UP000220246">
    <property type="component" value="Unassembled WGS sequence"/>
</dbReference>
<evidence type="ECO:0000313" key="3">
    <source>
        <dbReference type="EMBL" id="PEH87830.1"/>
    </source>
</evidence>
<dbReference type="GeneID" id="80799682"/>
<keyword evidence="4" id="KW-1185">Reference proteome</keyword>
<proteinExistence type="inferred from homology"/>
<evidence type="ECO:0000256" key="1">
    <source>
        <dbReference type="ARBA" id="ARBA00035644"/>
    </source>
</evidence>
<accession>A0A2A7URD9</accession>
<evidence type="ECO:0000259" key="2">
    <source>
        <dbReference type="PROSITE" id="PS51384"/>
    </source>
</evidence>
<dbReference type="Gene3D" id="3.40.50.80">
    <property type="entry name" value="Nucleotide-binding domain of ferredoxin-NADP reductase (FNR) module"/>
    <property type="match status" value="1"/>
</dbReference>
<dbReference type="Pfam" id="PF04954">
    <property type="entry name" value="SIP"/>
    <property type="match status" value="1"/>
</dbReference>
<dbReference type="InterPro" id="IPR039261">
    <property type="entry name" value="FNR_nucleotide-bd"/>
</dbReference>
<dbReference type="AlphaFoldDB" id="A0A2A7URD9"/>
<dbReference type="CDD" id="cd06193">
    <property type="entry name" value="siderophore_interacting"/>
    <property type="match status" value="1"/>
</dbReference>
<dbReference type="InterPro" id="IPR017938">
    <property type="entry name" value="Riboflavin_synthase-like_b-brl"/>
</dbReference>
<dbReference type="InterPro" id="IPR007037">
    <property type="entry name" value="SIP_rossman_dom"/>
</dbReference>
<dbReference type="SUPFAM" id="SSF63380">
    <property type="entry name" value="Riboflavin synthase domain-like"/>
    <property type="match status" value="1"/>
</dbReference>
<dbReference type="EMBL" id="PDEA01000001">
    <property type="protein sequence ID" value="PEH87830.1"/>
    <property type="molecule type" value="Genomic_DNA"/>
</dbReference>
<dbReference type="InterPro" id="IPR017927">
    <property type="entry name" value="FAD-bd_FR_type"/>
</dbReference>
<dbReference type="PANTHER" id="PTHR30157">
    <property type="entry name" value="FERRIC REDUCTASE, NADPH-DEPENDENT"/>
    <property type="match status" value="1"/>
</dbReference>